<gene>
    <name evidence="1" type="ORF">PHYBLDRAFT_162187</name>
</gene>
<organism evidence="1 2">
    <name type="scientific">Phycomyces blakesleeanus (strain ATCC 8743b / DSM 1359 / FGSC 10004 / NBRC 33097 / NRRL 1555)</name>
    <dbReference type="NCBI Taxonomy" id="763407"/>
    <lineage>
        <taxon>Eukaryota</taxon>
        <taxon>Fungi</taxon>
        <taxon>Fungi incertae sedis</taxon>
        <taxon>Mucoromycota</taxon>
        <taxon>Mucoromycotina</taxon>
        <taxon>Mucoromycetes</taxon>
        <taxon>Mucorales</taxon>
        <taxon>Phycomycetaceae</taxon>
        <taxon>Phycomyces</taxon>
    </lineage>
</organism>
<dbReference type="AlphaFoldDB" id="A0A167Q5L5"/>
<protein>
    <submittedName>
        <fullName evidence="1">Glycoside hydrolase family 28 protein</fullName>
    </submittedName>
</protein>
<dbReference type="InParanoid" id="A0A167Q5L5"/>
<dbReference type="VEuPathDB" id="FungiDB:PHYBLDRAFT_162187"/>
<keyword evidence="1" id="KW-0378">Hydrolase</keyword>
<dbReference type="RefSeq" id="XP_018297146.1">
    <property type="nucleotide sequence ID" value="XM_018434580.1"/>
</dbReference>
<accession>A0A167Q5L5</accession>
<dbReference type="GO" id="GO:0016787">
    <property type="term" value="F:hydrolase activity"/>
    <property type="evidence" value="ECO:0007669"/>
    <property type="project" value="UniProtKB-KW"/>
</dbReference>
<sequence>MFRIFSDNFSVQNGKRPIQIGAKYWDTKRALQRVIYDATSVGSSNIKSNNIYGSTYVTINSATNYKDYPTKKIKLSTKNPCKNTGIFNGFVLPCHSNLMFLALTFHTVVVYYIA</sequence>
<dbReference type="Proteomes" id="UP000077315">
    <property type="component" value="Unassembled WGS sequence"/>
</dbReference>
<proteinExistence type="predicted"/>
<evidence type="ECO:0000313" key="2">
    <source>
        <dbReference type="Proteomes" id="UP000077315"/>
    </source>
</evidence>
<evidence type="ECO:0000313" key="1">
    <source>
        <dbReference type="EMBL" id="OAD79106.1"/>
    </source>
</evidence>
<name>A0A167Q5L5_PHYB8</name>
<keyword evidence="2" id="KW-1185">Reference proteome</keyword>
<dbReference type="GeneID" id="28995486"/>
<reference evidence="2" key="1">
    <citation type="submission" date="2015-06" db="EMBL/GenBank/DDBJ databases">
        <title>Expansion of signal transduction pathways in fungi by whole-genome duplication.</title>
        <authorList>
            <consortium name="DOE Joint Genome Institute"/>
            <person name="Corrochano L.M."/>
            <person name="Kuo A."/>
            <person name="Marcet-Houben M."/>
            <person name="Polaino S."/>
            <person name="Salamov A."/>
            <person name="Villalobos J.M."/>
            <person name="Alvarez M.I."/>
            <person name="Avalos J."/>
            <person name="Benito E.P."/>
            <person name="Benoit I."/>
            <person name="Burger G."/>
            <person name="Camino L.P."/>
            <person name="Canovas D."/>
            <person name="Cerda-Olmedo E."/>
            <person name="Cheng J.-F."/>
            <person name="Dominguez A."/>
            <person name="Elias M."/>
            <person name="Eslava A.P."/>
            <person name="Glaser F."/>
            <person name="Grimwood J."/>
            <person name="Gutierrez G."/>
            <person name="Heitman J."/>
            <person name="Henrissat B."/>
            <person name="Iturriaga E.A."/>
            <person name="Lang B.F."/>
            <person name="Lavin J.L."/>
            <person name="Lee S."/>
            <person name="Li W."/>
            <person name="Lindquist E."/>
            <person name="Lopez-Garcia S."/>
            <person name="Luque E.M."/>
            <person name="Marcos A.T."/>
            <person name="Martin J."/>
            <person name="McCluskey K."/>
            <person name="Medina H.R."/>
            <person name="Miralles-Duran A."/>
            <person name="Miyazaki A."/>
            <person name="Munoz-Torres E."/>
            <person name="Oguiza J.A."/>
            <person name="Ohm R."/>
            <person name="Olmedo M."/>
            <person name="Orejas M."/>
            <person name="Ortiz-Castellanos L."/>
            <person name="Pisabarro A.G."/>
            <person name="Rodriguez-Romero J."/>
            <person name="Ruiz-Herrera J."/>
            <person name="Ruiz-Vazquez R."/>
            <person name="Sanz C."/>
            <person name="Schackwitz W."/>
            <person name="Schmutz J."/>
            <person name="Shahriari M."/>
            <person name="Shelest E."/>
            <person name="Silva-Franco F."/>
            <person name="Soanes D."/>
            <person name="Syed K."/>
            <person name="Tagua V.G."/>
            <person name="Talbot N.J."/>
            <person name="Thon M."/>
            <person name="De vries R.P."/>
            <person name="Wiebenga A."/>
            <person name="Yadav J.S."/>
            <person name="Braun E.L."/>
            <person name="Baker S."/>
            <person name="Garre V."/>
            <person name="Horwitz B."/>
            <person name="Torres-Martinez S."/>
            <person name="Idnurm A."/>
            <person name="Herrera-Estrella A."/>
            <person name="Gabaldon T."/>
            <person name="Grigoriev I.V."/>
        </authorList>
    </citation>
    <scope>NUCLEOTIDE SEQUENCE [LARGE SCALE GENOMIC DNA]</scope>
    <source>
        <strain evidence="2">NRRL 1555(-)</strain>
    </source>
</reference>
<dbReference type="EMBL" id="KV440972">
    <property type="protein sequence ID" value="OAD79106.1"/>
    <property type="molecule type" value="Genomic_DNA"/>
</dbReference>